<feature type="region of interest" description="Disordered" evidence="1">
    <location>
        <begin position="1"/>
        <end position="22"/>
    </location>
</feature>
<evidence type="ECO:0000256" key="2">
    <source>
        <dbReference type="SAM" id="Phobius"/>
    </source>
</evidence>
<protein>
    <submittedName>
        <fullName evidence="3">Uncharacterized protein</fullName>
    </submittedName>
</protein>
<dbReference type="AlphaFoldDB" id="A0A0E3LVW4"/>
<reference evidence="3 4" key="1">
    <citation type="submission" date="2014-07" db="EMBL/GenBank/DDBJ databases">
        <title>Methanogenic archaea and the global carbon cycle.</title>
        <authorList>
            <person name="Henriksen J.R."/>
            <person name="Luke J."/>
            <person name="Reinhart S."/>
            <person name="Benedict M.N."/>
            <person name="Youngblut N.D."/>
            <person name="Metcalf M.E."/>
            <person name="Whitaker R.J."/>
            <person name="Metcalf W.W."/>
        </authorList>
    </citation>
    <scope>NUCLEOTIDE SEQUENCE [LARGE SCALE GENOMIC DNA]</scope>
    <source>
        <strain evidence="3 4">LYC</strain>
    </source>
</reference>
<evidence type="ECO:0000256" key="1">
    <source>
        <dbReference type="SAM" id="MobiDB-lite"/>
    </source>
</evidence>
<dbReference type="GeneID" id="24850855"/>
<dbReference type="PATRIC" id="fig|1434114.4.peg.1476"/>
<feature type="transmembrane region" description="Helical" evidence="2">
    <location>
        <begin position="123"/>
        <end position="141"/>
    </location>
</feature>
<feature type="transmembrane region" description="Helical" evidence="2">
    <location>
        <begin position="30"/>
        <end position="46"/>
    </location>
</feature>
<proteinExistence type="predicted"/>
<evidence type="ECO:0000313" key="3">
    <source>
        <dbReference type="EMBL" id="AKB67726.1"/>
    </source>
</evidence>
<dbReference type="RefSeq" id="WP_048037405.1">
    <property type="nucleotide sequence ID" value="NZ_CP009513.1"/>
</dbReference>
<feature type="transmembrane region" description="Helical" evidence="2">
    <location>
        <begin position="100"/>
        <end position="117"/>
    </location>
</feature>
<keyword evidence="2" id="KW-1133">Transmembrane helix</keyword>
<dbReference type="HOGENOM" id="CLU_143269_0_0_2"/>
<organism evidence="3 4">
    <name type="scientific">Methanosarcina mazei LYC</name>
    <dbReference type="NCBI Taxonomy" id="1434114"/>
    <lineage>
        <taxon>Archaea</taxon>
        <taxon>Methanobacteriati</taxon>
        <taxon>Methanobacteriota</taxon>
        <taxon>Stenosarchaea group</taxon>
        <taxon>Methanomicrobia</taxon>
        <taxon>Methanosarcinales</taxon>
        <taxon>Methanosarcinaceae</taxon>
        <taxon>Methanosarcina</taxon>
    </lineage>
</organism>
<dbReference type="EMBL" id="CP009513">
    <property type="protein sequence ID" value="AKB67726.1"/>
    <property type="molecule type" value="Genomic_DNA"/>
</dbReference>
<keyword evidence="2" id="KW-0472">Membrane</keyword>
<evidence type="ECO:0000313" key="4">
    <source>
        <dbReference type="Proteomes" id="UP000033063"/>
    </source>
</evidence>
<gene>
    <name evidence="3" type="ORF">MSMAL_1183</name>
</gene>
<feature type="transmembrane region" description="Helical" evidence="2">
    <location>
        <begin position="52"/>
        <end position="69"/>
    </location>
</feature>
<dbReference type="Proteomes" id="UP000033063">
    <property type="component" value="Chromosome"/>
</dbReference>
<sequence>MDRETEKEKMDRSSYRTGSKADGKGRYEKFLIILIGILLAAIFFYTLYIGQLLWGIIIDILILRIYFLVQQERRYFTECDLNEDEAGTPHDPGTKRKVRLANILITLFVLGLVVYSYFTLQFIWGVVVGLMVLLYVHMLLFSGKNL</sequence>
<accession>A0A0E3LVW4</accession>
<name>A0A0E3LVW4_METMZ</name>
<keyword evidence="2" id="KW-0812">Transmembrane</keyword>